<sequence length="415" mass="47449">MNTIGMLKPALLALALIPATVIAQKTPMPKLVTVKGKVMFDVPAGMPRKVWLSRENGLGKPDLVDSVELGQDLTYTFKIKQDHPGVYRLDVLHWDRIPFWSDGDVTVTSRGYDTSRYKMKIPHFYFVEGSSDNNFINLTELNSTNSYLRSIEEYNQEYYAKQHRQKTGDSAWITYLDTRPRYNTPNEDARMRRDALQKMYKDRPVLIYTLRPGGNPDDTALFNGTMRQLDRLLTLYPWMTEAKNMKTTITNNRLQAMKLKPGQPAPKVAYPDADGKLQGLEKYQGKYVLVDFWASWCGPCRQAIPKVKELYTQYKAKGLEVVSVSIDDNKKAWEKAMGEEKMPWEQLLSDNKEKTMQEFQFSGIPTLYLIDREGKIVTKYTGYSPEAEAGIRSFIEKGGAAKPAVERKSVPMTSM</sequence>
<gene>
    <name evidence="7" type="ORF">MKQ68_10140</name>
</gene>
<proteinExistence type="predicted"/>
<keyword evidence="3" id="KW-1015">Disulfide bond</keyword>
<evidence type="ECO:0000259" key="6">
    <source>
        <dbReference type="PROSITE" id="PS51352"/>
    </source>
</evidence>
<name>A0ABY6J741_9BACT</name>
<accession>A0ABY6J741</accession>
<evidence type="ECO:0000313" key="7">
    <source>
        <dbReference type="EMBL" id="UYQ95458.1"/>
    </source>
</evidence>
<dbReference type="CDD" id="cd02966">
    <property type="entry name" value="TlpA_like_family"/>
    <property type="match status" value="1"/>
</dbReference>
<dbReference type="InterPro" id="IPR013740">
    <property type="entry name" value="Redoxin"/>
</dbReference>
<keyword evidence="2" id="KW-0201">Cytochrome c-type biogenesis</keyword>
<evidence type="ECO:0000256" key="1">
    <source>
        <dbReference type="ARBA" id="ARBA00004196"/>
    </source>
</evidence>
<dbReference type="Gene3D" id="3.40.30.10">
    <property type="entry name" value="Glutaredoxin"/>
    <property type="match status" value="1"/>
</dbReference>
<dbReference type="Pfam" id="PF08534">
    <property type="entry name" value="Redoxin"/>
    <property type="match status" value="1"/>
</dbReference>
<dbReference type="InterPro" id="IPR050553">
    <property type="entry name" value="Thioredoxin_ResA/DsbE_sf"/>
</dbReference>
<dbReference type="PANTHER" id="PTHR42852">
    <property type="entry name" value="THIOL:DISULFIDE INTERCHANGE PROTEIN DSBE"/>
    <property type="match status" value="1"/>
</dbReference>
<dbReference type="InterPro" id="IPR036249">
    <property type="entry name" value="Thioredoxin-like_sf"/>
</dbReference>
<keyword evidence="4" id="KW-0676">Redox-active center</keyword>
<comment type="subcellular location">
    <subcellularLocation>
        <location evidence="1">Cell envelope</location>
    </subcellularLocation>
</comment>
<evidence type="ECO:0000256" key="4">
    <source>
        <dbReference type="ARBA" id="ARBA00023284"/>
    </source>
</evidence>
<dbReference type="PROSITE" id="PS51352">
    <property type="entry name" value="THIOREDOXIN_2"/>
    <property type="match status" value="1"/>
</dbReference>
<dbReference type="Proteomes" id="UP001162741">
    <property type="component" value="Chromosome"/>
</dbReference>
<feature type="signal peptide" evidence="5">
    <location>
        <begin position="1"/>
        <end position="23"/>
    </location>
</feature>
<evidence type="ECO:0000256" key="3">
    <source>
        <dbReference type="ARBA" id="ARBA00023157"/>
    </source>
</evidence>
<keyword evidence="5" id="KW-0732">Signal</keyword>
<feature type="chain" id="PRO_5045504594" evidence="5">
    <location>
        <begin position="24"/>
        <end position="415"/>
    </location>
</feature>
<dbReference type="SUPFAM" id="SSF52833">
    <property type="entry name" value="Thioredoxin-like"/>
    <property type="match status" value="1"/>
</dbReference>
<reference evidence="7" key="1">
    <citation type="submission" date="2022-10" db="EMBL/GenBank/DDBJ databases">
        <title>Chitinophaga sp. nov., isolated from soil.</title>
        <authorList>
            <person name="Jeon C.O."/>
        </authorList>
    </citation>
    <scope>NUCLEOTIDE SEQUENCE</scope>
    <source>
        <strain evidence="7">R8</strain>
    </source>
</reference>
<evidence type="ECO:0000313" key="8">
    <source>
        <dbReference type="Proteomes" id="UP001162741"/>
    </source>
</evidence>
<evidence type="ECO:0000256" key="2">
    <source>
        <dbReference type="ARBA" id="ARBA00022748"/>
    </source>
</evidence>
<dbReference type="PANTHER" id="PTHR42852:SF6">
    <property type="entry name" value="THIOL:DISULFIDE INTERCHANGE PROTEIN DSBE"/>
    <property type="match status" value="1"/>
</dbReference>
<feature type="domain" description="Thioredoxin" evidence="6">
    <location>
        <begin position="259"/>
        <end position="400"/>
    </location>
</feature>
<dbReference type="EMBL" id="CP107006">
    <property type="protein sequence ID" value="UYQ95458.1"/>
    <property type="molecule type" value="Genomic_DNA"/>
</dbReference>
<dbReference type="RefSeq" id="WP_264283189.1">
    <property type="nucleotide sequence ID" value="NZ_CP107006.1"/>
</dbReference>
<keyword evidence="8" id="KW-1185">Reference proteome</keyword>
<evidence type="ECO:0000256" key="5">
    <source>
        <dbReference type="SAM" id="SignalP"/>
    </source>
</evidence>
<organism evidence="7 8">
    <name type="scientific">Chitinophaga horti</name>
    <dbReference type="NCBI Taxonomy" id="2920382"/>
    <lineage>
        <taxon>Bacteria</taxon>
        <taxon>Pseudomonadati</taxon>
        <taxon>Bacteroidota</taxon>
        <taxon>Chitinophagia</taxon>
        <taxon>Chitinophagales</taxon>
        <taxon>Chitinophagaceae</taxon>
        <taxon>Chitinophaga</taxon>
    </lineage>
</organism>
<dbReference type="InterPro" id="IPR013766">
    <property type="entry name" value="Thioredoxin_domain"/>
</dbReference>
<protein>
    <submittedName>
        <fullName evidence="7">TlpA family protein disulfide reductase</fullName>
    </submittedName>
</protein>